<dbReference type="Proteomes" id="UP000824120">
    <property type="component" value="Chromosome 11"/>
</dbReference>
<comment type="caution">
    <text evidence="1">The sequence shown here is derived from an EMBL/GenBank/DDBJ whole genome shotgun (WGS) entry which is preliminary data.</text>
</comment>
<gene>
    <name evidence="1" type="ORF">H5410_056895</name>
</gene>
<dbReference type="AlphaFoldDB" id="A0A9J5WLG2"/>
<evidence type="ECO:0000313" key="2">
    <source>
        <dbReference type="Proteomes" id="UP000824120"/>
    </source>
</evidence>
<reference evidence="1 2" key="1">
    <citation type="submission" date="2020-09" db="EMBL/GenBank/DDBJ databases">
        <title>De no assembly of potato wild relative species, Solanum commersonii.</title>
        <authorList>
            <person name="Cho K."/>
        </authorList>
    </citation>
    <scope>NUCLEOTIDE SEQUENCE [LARGE SCALE GENOMIC DNA]</scope>
    <source>
        <strain evidence="1">LZ3.2</strain>
        <tissue evidence="1">Leaf</tissue>
    </source>
</reference>
<keyword evidence="2" id="KW-1185">Reference proteome</keyword>
<organism evidence="1 2">
    <name type="scientific">Solanum commersonii</name>
    <name type="common">Commerson's wild potato</name>
    <name type="synonym">Commerson's nightshade</name>
    <dbReference type="NCBI Taxonomy" id="4109"/>
    <lineage>
        <taxon>Eukaryota</taxon>
        <taxon>Viridiplantae</taxon>
        <taxon>Streptophyta</taxon>
        <taxon>Embryophyta</taxon>
        <taxon>Tracheophyta</taxon>
        <taxon>Spermatophyta</taxon>
        <taxon>Magnoliopsida</taxon>
        <taxon>eudicotyledons</taxon>
        <taxon>Gunneridae</taxon>
        <taxon>Pentapetalae</taxon>
        <taxon>asterids</taxon>
        <taxon>lamiids</taxon>
        <taxon>Solanales</taxon>
        <taxon>Solanaceae</taxon>
        <taxon>Solanoideae</taxon>
        <taxon>Solaneae</taxon>
        <taxon>Solanum</taxon>
    </lineage>
</organism>
<sequence length="110" mass="13025">MTVYLDTRAYIATSYKYRMHYEIILSSTDVNSKDFYPANTKKVYNFSKLVVKRIISPEEWGMSTLKELDYIHPEQKVPFSIPWIMRWSIEVNTTRKASHAYKECSTLNSE</sequence>
<accession>A0A9J5WLG2</accession>
<proteinExistence type="predicted"/>
<name>A0A9J5WLG2_SOLCO</name>
<protein>
    <submittedName>
        <fullName evidence="1">Uncharacterized protein</fullName>
    </submittedName>
</protein>
<evidence type="ECO:0000313" key="1">
    <source>
        <dbReference type="EMBL" id="KAG5576761.1"/>
    </source>
</evidence>
<dbReference type="EMBL" id="JACXVP010000011">
    <property type="protein sequence ID" value="KAG5576761.1"/>
    <property type="molecule type" value="Genomic_DNA"/>
</dbReference>
<dbReference type="OrthoDB" id="1743486at2759"/>